<dbReference type="PATRIC" id="fig|1379870.5.peg.338"/>
<evidence type="ECO:0000313" key="3">
    <source>
        <dbReference type="Proteomes" id="UP000033054"/>
    </source>
</evidence>
<dbReference type="GO" id="GO:0019934">
    <property type="term" value="P:cGMP-mediated signaling"/>
    <property type="evidence" value="ECO:0007669"/>
    <property type="project" value="TreeGrafter"/>
</dbReference>
<keyword evidence="3" id="KW-1185">Reference proteome</keyword>
<reference evidence="2 3" key="1">
    <citation type="journal article" date="2014" name="Curr. Microbiol.">
        <title>Spirosoma radiotolerans sp. nov., a gamma-radiation-resistant bacterium isolated from gamma ray-irradiated soil.</title>
        <authorList>
            <person name="Lee J.J."/>
            <person name="Srinivasan S."/>
            <person name="Lim S."/>
            <person name="Joe M."/>
            <person name="Im S."/>
            <person name="Bae S.I."/>
            <person name="Park K.R."/>
            <person name="Han J.H."/>
            <person name="Park S.H."/>
            <person name="Joo B.M."/>
            <person name="Park S.J."/>
            <person name="Kim M.K."/>
        </authorList>
    </citation>
    <scope>NUCLEOTIDE SEQUENCE [LARGE SCALE GENOMIC DNA]</scope>
    <source>
        <strain evidence="2 3">DG5A</strain>
    </source>
</reference>
<dbReference type="STRING" id="1379870.SD10_01540"/>
<dbReference type="GO" id="GO:0008074">
    <property type="term" value="C:guanylate cyclase complex, soluble"/>
    <property type="evidence" value="ECO:0007669"/>
    <property type="project" value="TreeGrafter"/>
</dbReference>
<dbReference type="EMBL" id="CP010429">
    <property type="protein sequence ID" value="AKD53779.1"/>
    <property type="molecule type" value="Genomic_DNA"/>
</dbReference>
<dbReference type="SUPFAM" id="SSF111126">
    <property type="entry name" value="Ligand-binding domain in the NO signalling and Golgi transport"/>
    <property type="match status" value="1"/>
</dbReference>
<dbReference type="GO" id="GO:0004383">
    <property type="term" value="F:guanylate cyclase activity"/>
    <property type="evidence" value="ECO:0007669"/>
    <property type="project" value="TreeGrafter"/>
</dbReference>
<dbReference type="Proteomes" id="UP000033054">
    <property type="component" value="Chromosome"/>
</dbReference>
<dbReference type="GO" id="GO:0020037">
    <property type="term" value="F:heme binding"/>
    <property type="evidence" value="ECO:0007669"/>
    <property type="project" value="InterPro"/>
</dbReference>
<dbReference type="InterPro" id="IPR038158">
    <property type="entry name" value="H-NOX_domain_sf"/>
</dbReference>
<organism evidence="2 3">
    <name type="scientific">Spirosoma radiotolerans</name>
    <dbReference type="NCBI Taxonomy" id="1379870"/>
    <lineage>
        <taxon>Bacteria</taxon>
        <taxon>Pseudomonadati</taxon>
        <taxon>Bacteroidota</taxon>
        <taxon>Cytophagia</taxon>
        <taxon>Cytophagales</taxon>
        <taxon>Cytophagaceae</taxon>
        <taxon>Spirosoma</taxon>
    </lineage>
</organism>
<dbReference type="Gene3D" id="3.90.1520.10">
    <property type="entry name" value="H-NOX domain"/>
    <property type="match status" value="1"/>
</dbReference>
<evidence type="ECO:0000313" key="2">
    <source>
        <dbReference type="EMBL" id="AKD53779.1"/>
    </source>
</evidence>
<protein>
    <submittedName>
        <fullName evidence="2">Heme transporter CcmB</fullName>
    </submittedName>
</protein>
<dbReference type="KEGG" id="srd:SD10_01540"/>
<dbReference type="GO" id="GO:0070482">
    <property type="term" value="P:response to oxygen levels"/>
    <property type="evidence" value="ECO:0007669"/>
    <property type="project" value="TreeGrafter"/>
</dbReference>
<proteinExistence type="predicted"/>
<dbReference type="OrthoDB" id="7266652at2"/>
<dbReference type="PANTHER" id="PTHR45655">
    <property type="entry name" value="GUANYLATE CYCLASE SOLUBLE SUBUNIT BETA-2"/>
    <property type="match status" value="1"/>
</dbReference>
<dbReference type="RefSeq" id="WP_046375370.1">
    <property type="nucleotide sequence ID" value="NZ_CP010429.1"/>
</dbReference>
<accession>A0A0E3ZT86</accession>
<gene>
    <name evidence="2" type="ORF">SD10_01540</name>
</gene>
<feature type="domain" description="Heme NO-binding" evidence="1">
    <location>
        <begin position="2"/>
        <end position="161"/>
    </location>
</feature>
<name>A0A0E3ZT86_9BACT</name>
<evidence type="ECO:0000259" key="1">
    <source>
        <dbReference type="Pfam" id="PF07700"/>
    </source>
</evidence>
<dbReference type="HOGENOM" id="CLU_079260_1_1_10"/>
<dbReference type="InterPro" id="IPR011644">
    <property type="entry name" value="Heme_NO-bd"/>
</dbReference>
<dbReference type="InterPro" id="IPR024096">
    <property type="entry name" value="NO_sig/Golgi_transp_ligand-bd"/>
</dbReference>
<sequence length="179" mass="20301">MKGIVFTELLEMIEEKFGYELVDHLLQDSSLQSGGIYTAIGTYDHAEMVTLVTNLSKQTKVPVPELLRAYGQYMFTAFTRSYRPFVDRADSAFSLLSSVQQYIHVEVRKLYPDAELPHFTIDQPAENHLRMHYTSERKLADFAHGLIEGCLATFGETATITKTILVEDGSQVLFDIVKE</sequence>
<dbReference type="AlphaFoldDB" id="A0A0E3ZT86"/>
<dbReference type="Pfam" id="PF07700">
    <property type="entry name" value="HNOB"/>
    <property type="match status" value="1"/>
</dbReference>
<dbReference type="PANTHER" id="PTHR45655:SF13">
    <property type="entry name" value="SOLUBLE GUANYLATE CYCLASE GCY-32-RELATED"/>
    <property type="match status" value="1"/>
</dbReference>